<dbReference type="Proteomes" id="UP000198688">
    <property type="component" value="Chromosome I"/>
</dbReference>
<accession>A0A1H1Q5W9</accession>
<protein>
    <submittedName>
        <fullName evidence="2">Uncharacterized protein</fullName>
    </submittedName>
</protein>
<organism evidence="2 3">
    <name type="scientific">Actinoplanes derwentensis</name>
    <dbReference type="NCBI Taxonomy" id="113562"/>
    <lineage>
        <taxon>Bacteria</taxon>
        <taxon>Bacillati</taxon>
        <taxon>Actinomycetota</taxon>
        <taxon>Actinomycetes</taxon>
        <taxon>Micromonosporales</taxon>
        <taxon>Micromonosporaceae</taxon>
        <taxon>Actinoplanes</taxon>
    </lineage>
</organism>
<evidence type="ECO:0000313" key="3">
    <source>
        <dbReference type="Proteomes" id="UP000198688"/>
    </source>
</evidence>
<name>A0A1H1Q5W9_9ACTN</name>
<dbReference type="AlphaFoldDB" id="A0A1H1Q5W9"/>
<keyword evidence="1" id="KW-0812">Transmembrane</keyword>
<keyword evidence="1" id="KW-0472">Membrane</keyword>
<dbReference type="EMBL" id="LT629758">
    <property type="protein sequence ID" value="SDS18825.1"/>
    <property type="molecule type" value="Genomic_DNA"/>
</dbReference>
<dbReference type="STRING" id="113562.SAMN04489716_0214"/>
<gene>
    <name evidence="2" type="ORF">SAMN04489716_0214</name>
</gene>
<keyword evidence="1" id="KW-1133">Transmembrane helix</keyword>
<proteinExistence type="predicted"/>
<keyword evidence="3" id="KW-1185">Reference proteome</keyword>
<reference evidence="2 3" key="1">
    <citation type="submission" date="2016-10" db="EMBL/GenBank/DDBJ databases">
        <authorList>
            <person name="de Groot N.N."/>
        </authorList>
    </citation>
    <scope>NUCLEOTIDE SEQUENCE [LARGE SCALE GENOMIC DNA]</scope>
    <source>
        <strain evidence="2 3">DSM 43941</strain>
    </source>
</reference>
<dbReference type="RefSeq" id="WP_092540755.1">
    <property type="nucleotide sequence ID" value="NZ_BOMJ01000004.1"/>
</dbReference>
<evidence type="ECO:0000256" key="1">
    <source>
        <dbReference type="SAM" id="Phobius"/>
    </source>
</evidence>
<sequence>MSDPGQPEPLERSEYEVRNGRMDRRRERIYQQIQRDRAGGHKVPTWVLAAILVLMLAGWGYLIFVA</sequence>
<feature type="transmembrane region" description="Helical" evidence="1">
    <location>
        <begin position="43"/>
        <end position="64"/>
    </location>
</feature>
<evidence type="ECO:0000313" key="2">
    <source>
        <dbReference type="EMBL" id="SDS18825.1"/>
    </source>
</evidence>